<proteinExistence type="predicted"/>
<sequence>MPDGLPFEPDEYIELVDLTGRQLREGKRGKIDATDTYTRKSDENSLIFIFIRWPSIYV</sequence>
<organism evidence="1">
    <name type="scientific">hydrothermal vent metagenome</name>
    <dbReference type="NCBI Taxonomy" id="652676"/>
    <lineage>
        <taxon>unclassified sequences</taxon>
        <taxon>metagenomes</taxon>
        <taxon>ecological metagenomes</taxon>
    </lineage>
</organism>
<dbReference type="AlphaFoldDB" id="A0A3B0X9U2"/>
<reference evidence="1" key="1">
    <citation type="submission" date="2018-06" db="EMBL/GenBank/DDBJ databases">
        <authorList>
            <person name="Zhirakovskaya E."/>
        </authorList>
    </citation>
    <scope>NUCLEOTIDE SEQUENCE</scope>
</reference>
<protein>
    <submittedName>
        <fullName evidence="1">Uncharacterized protein</fullName>
    </submittedName>
</protein>
<evidence type="ECO:0000313" key="1">
    <source>
        <dbReference type="EMBL" id="VAW59687.1"/>
    </source>
</evidence>
<name>A0A3B0X9U2_9ZZZZ</name>
<accession>A0A3B0X9U2</accession>
<gene>
    <name evidence="1" type="ORF">MNBD_GAMMA11-2174</name>
</gene>
<dbReference type="EMBL" id="UOFG01000090">
    <property type="protein sequence ID" value="VAW59687.1"/>
    <property type="molecule type" value="Genomic_DNA"/>
</dbReference>